<organism evidence="1 2">
    <name type="scientific">Desmophyllum pertusum</name>
    <dbReference type="NCBI Taxonomy" id="174260"/>
    <lineage>
        <taxon>Eukaryota</taxon>
        <taxon>Metazoa</taxon>
        <taxon>Cnidaria</taxon>
        <taxon>Anthozoa</taxon>
        <taxon>Hexacorallia</taxon>
        <taxon>Scleractinia</taxon>
        <taxon>Caryophylliina</taxon>
        <taxon>Caryophylliidae</taxon>
        <taxon>Desmophyllum</taxon>
    </lineage>
</organism>
<reference evidence="1" key="1">
    <citation type="submission" date="2023-01" db="EMBL/GenBank/DDBJ databases">
        <title>Genome assembly of the deep-sea coral Lophelia pertusa.</title>
        <authorList>
            <person name="Herrera S."/>
            <person name="Cordes E."/>
        </authorList>
    </citation>
    <scope>NUCLEOTIDE SEQUENCE</scope>
    <source>
        <strain evidence="1">USNM1676648</strain>
        <tissue evidence="1">Polyp</tissue>
    </source>
</reference>
<comment type="caution">
    <text evidence="1">The sequence shown here is derived from an EMBL/GenBank/DDBJ whole genome shotgun (WGS) entry which is preliminary data.</text>
</comment>
<name>A0A9X0D9Q8_9CNID</name>
<evidence type="ECO:0000313" key="1">
    <source>
        <dbReference type="EMBL" id="KAJ7390134.1"/>
    </source>
</evidence>
<dbReference type="AlphaFoldDB" id="A0A9X0D9Q8"/>
<gene>
    <name evidence="1" type="ORF">OS493_027172</name>
</gene>
<accession>A0A9X0D9Q8</accession>
<protein>
    <submittedName>
        <fullName evidence="1">Uncharacterized protein</fullName>
    </submittedName>
</protein>
<dbReference type="Proteomes" id="UP001163046">
    <property type="component" value="Unassembled WGS sequence"/>
</dbReference>
<evidence type="ECO:0000313" key="2">
    <source>
        <dbReference type="Proteomes" id="UP001163046"/>
    </source>
</evidence>
<dbReference type="EMBL" id="MU825420">
    <property type="protein sequence ID" value="KAJ7390134.1"/>
    <property type="molecule type" value="Genomic_DNA"/>
</dbReference>
<keyword evidence="2" id="KW-1185">Reference proteome</keyword>
<sequence>MQSTDFKNVSYDEELKRAKWFKDDLDKVSSCFCYPQRGGLVWAKSVLGNSERCLALVQTSGADGSVRATNGGNFTIIVPDEKDPAGASKMFGLTNNNYNGYLPENWKMYAFCPFQEVPDGFNRLREGIIEGYNKYFNNND</sequence>
<proteinExistence type="predicted"/>